<dbReference type="AlphaFoldDB" id="A0A2A6CF51"/>
<reference evidence="2" key="1">
    <citation type="journal article" date="2008" name="Nat. Genet.">
        <title>The Pristionchus pacificus genome provides a unique perspective on nematode lifestyle and parasitism.</title>
        <authorList>
            <person name="Dieterich C."/>
            <person name="Clifton S.W."/>
            <person name="Schuster L.N."/>
            <person name="Chinwalla A."/>
            <person name="Delehaunty K."/>
            <person name="Dinkelacker I."/>
            <person name="Fulton L."/>
            <person name="Fulton R."/>
            <person name="Godfrey J."/>
            <person name="Minx P."/>
            <person name="Mitreva M."/>
            <person name="Roeseler W."/>
            <person name="Tian H."/>
            <person name="Witte H."/>
            <person name="Yang S.P."/>
            <person name="Wilson R.K."/>
            <person name="Sommer R.J."/>
        </authorList>
    </citation>
    <scope>NUCLEOTIDE SEQUENCE [LARGE SCALE GENOMIC DNA]</scope>
    <source>
        <strain evidence="2">PS312</strain>
    </source>
</reference>
<organism evidence="1 2">
    <name type="scientific">Pristionchus pacificus</name>
    <name type="common">Parasitic nematode worm</name>
    <dbReference type="NCBI Taxonomy" id="54126"/>
    <lineage>
        <taxon>Eukaryota</taxon>
        <taxon>Metazoa</taxon>
        <taxon>Ecdysozoa</taxon>
        <taxon>Nematoda</taxon>
        <taxon>Chromadorea</taxon>
        <taxon>Rhabditida</taxon>
        <taxon>Rhabditina</taxon>
        <taxon>Diplogasteromorpha</taxon>
        <taxon>Diplogasteroidea</taxon>
        <taxon>Neodiplogasteridae</taxon>
        <taxon>Pristionchus</taxon>
    </lineage>
</organism>
<dbReference type="Proteomes" id="UP000005239">
    <property type="component" value="Unassembled WGS sequence"/>
</dbReference>
<keyword evidence="2" id="KW-1185">Reference proteome</keyword>
<name>A0A2A6CF51_PRIPA</name>
<sequence length="80" mass="9063">MHINRVLKPGQTNRRMQNSMAKSTYCINLPGTIVPFGLKTSTTIFTRAMENPADADVIRILENLEETHGMEMTLRELSNL</sequence>
<proteinExistence type="predicted"/>
<dbReference type="EnsemblMetazoa" id="PPA44886.1">
    <property type="protein sequence ID" value="PPA44886.1"/>
    <property type="gene ID" value="WBGene00283255"/>
</dbReference>
<accession>A0A8R1V273</accession>
<evidence type="ECO:0000313" key="1">
    <source>
        <dbReference type="EnsemblMetazoa" id="PPA44886.1"/>
    </source>
</evidence>
<protein>
    <submittedName>
        <fullName evidence="1">Uncharacterized protein</fullName>
    </submittedName>
</protein>
<evidence type="ECO:0000313" key="2">
    <source>
        <dbReference type="Proteomes" id="UP000005239"/>
    </source>
</evidence>
<reference evidence="1" key="2">
    <citation type="submission" date="2022-06" db="UniProtKB">
        <authorList>
            <consortium name="EnsemblMetazoa"/>
        </authorList>
    </citation>
    <scope>IDENTIFICATION</scope>
    <source>
        <strain evidence="1">PS312</strain>
    </source>
</reference>
<accession>A0A2A6CF51</accession>
<gene>
    <name evidence="1" type="primary">WBGene00283255</name>
</gene>